<evidence type="ECO:0000313" key="1">
    <source>
        <dbReference type="EMBL" id="MEZ2739583.1"/>
    </source>
</evidence>
<accession>A0ABV4ICL2</accession>
<proteinExistence type="predicted"/>
<gene>
    <name evidence="1" type="ORF">ACBP88_08960</name>
</gene>
<dbReference type="InterPro" id="IPR006311">
    <property type="entry name" value="TAT_signal"/>
</dbReference>
<comment type="caution">
    <text evidence="1">The sequence shown here is derived from an EMBL/GenBank/DDBJ whole genome shotgun (WGS) entry which is preliminary data.</text>
</comment>
<name>A0ABV4ICL2_9BURK</name>
<dbReference type="PROSITE" id="PS51257">
    <property type="entry name" value="PROKAR_LIPOPROTEIN"/>
    <property type="match status" value="1"/>
</dbReference>
<sequence length="156" mass="16930">MPTLSSRTLDTAQTRRRWLMAGLTASAAAALTACGVPIALPGKGSPASAAYERKAANHLYQRYASRIYRGKLPAMLYAVGVLEISLSGSGQIQRLNWMRKPSHAPEVVREIERLVRAAAPFPPTGVGSVSYTDTWLWDRSGRFQLDTLSEGQLEGG</sequence>
<dbReference type="Proteomes" id="UP001567350">
    <property type="component" value="Unassembled WGS sequence"/>
</dbReference>
<protein>
    <submittedName>
        <fullName evidence="1">Uncharacterized protein</fullName>
    </submittedName>
</protein>
<dbReference type="EMBL" id="JBGJLR010000008">
    <property type="protein sequence ID" value="MEZ2739583.1"/>
    <property type="molecule type" value="Genomic_DNA"/>
</dbReference>
<keyword evidence="2" id="KW-1185">Reference proteome</keyword>
<evidence type="ECO:0000313" key="2">
    <source>
        <dbReference type="Proteomes" id="UP001567350"/>
    </source>
</evidence>
<dbReference type="PROSITE" id="PS51318">
    <property type="entry name" value="TAT"/>
    <property type="match status" value="1"/>
</dbReference>
<reference evidence="1 2" key="1">
    <citation type="submission" date="2024-08" db="EMBL/GenBank/DDBJ databases">
        <authorList>
            <person name="Feng Z."/>
            <person name="Ronholm J."/>
        </authorList>
    </citation>
    <scope>NUCLEOTIDE SEQUENCE [LARGE SCALE GENOMIC DNA]</scope>
    <source>
        <strain evidence="1 2">4-AB0-8</strain>
    </source>
</reference>
<organism evidence="1 2">
    <name type="scientific">Comamonas jiangduensis</name>
    <dbReference type="NCBI Taxonomy" id="1194168"/>
    <lineage>
        <taxon>Bacteria</taxon>
        <taxon>Pseudomonadati</taxon>
        <taxon>Pseudomonadota</taxon>
        <taxon>Betaproteobacteria</taxon>
        <taxon>Burkholderiales</taxon>
        <taxon>Comamonadaceae</taxon>
        <taxon>Comamonas</taxon>
    </lineage>
</organism>
<dbReference type="RefSeq" id="WP_370893950.1">
    <property type="nucleotide sequence ID" value="NZ_JBGJLR010000008.1"/>
</dbReference>